<keyword evidence="4" id="KW-1185">Reference proteome</keyword>
<dbReference type="PROSITE" id="PS50995">
    <property type="entry name" value="HTH_MARR_2"/>
    <property type="match status" value="1"/>
</dbReference>
<dbReference type="InterPro" id="IPR036388">
    <property type="entry name" value="WH-like_DNA-bd_sf"/>
</dbReference>
<dbReference type="PANTHER" id="PTHR33164:SF57">
    <property type="entry name" value="MARR-FAMILY TRANSCRIPTIONAL REGULATOR"/>
    <property type="match status" value="1"/>
</dbReference>
<dbReference type="PANTHER" id="PTHR33164">
    <property type="entry name" value="TRANSCRIPTIONAL REGULATOR, MARR FAMILY"/>
    <property type="match status" value="1"/>
</dbReference>
<accession>A0A542Y965</accession>
<dbReference type="GO" id="GO:0003677">
    <property type="term" value="F:DNA binding"/>
    <property type="evidence" value="ECO:0007669"/>
    <property type="project" value="UniProtKB-KW"/>
</dbReference>
<dbReference type="EMBL" id="VFON01000001">
    <property type="protein sequence ID" value="TQL44534.1"/>
    <property type="molecule type" value="Genomic_DNA"/>
</dbReference>
<dbReference type="Proteomes" id="UP000319094">
    <property type="component" value="Unassembled WGS sequence"/>
</dbReference>
<dbReference type="GO" id="GO:0006950">
    <property type="term" value="P:response to stress"/>
    <property type="evidence" value="ECO:0007669"/>
    <property type="project" value="TreeGrafter"/>
</dbReference>
<dbReference type="InterPro" id="IPR036390">
    <property type="entry name" value="WH_DNA-bd_sf"/>
</dbReference>
<dbReference type="SMART" id="SM00347">
    <property type="entry name" value="HTH_MARR"/>
    <property type="match status" value="1"/>
</dbReference>
<organism evidence="3 4">
    <name type="scientific">Leucobacter komagatae</name>
    <dbReference type="NCBI Taxonomy" id="55969"/>
    <lineage>
        <taxon>Bacteria</taxon>
        <taxon>Bacillati</taxon>
        <taxon>Actinomycetota</taxon>
        <taxon>Actinomycetes</taxon>
        <taxon>Micrococcales</taxon>
        <taxon>Microbacteriaceae</taxon>
        <taxon>Leucobacter</taxon>
    </lineage>
</organism>
<dbReference type="SUPFAM" id="SSF46785">
    <property type="entry name" value="Winged helix' DNA-binding domain"/>
    <property type="match status" value="1"/>
</dbReference>
<protein>
    <submittedName>
        <fullName evidence="3">DNA-binding MarR family transcriptional regulator</fullName>
    </submittedName>
</protein>
<feature type="domain" description="HTH marR-type" evidence="2">
    <location>
        <begin position="24"/>
        <end position="222"/>
    </location>
</feature>
<evidence type="ECO:0000256" key="1">
    <source>
        <dbReference type="SAM" id="MobiDB-lite"/>
    </source>
</evidence>
<evidence type="ECO:0000259" key="2">
    <source>
        <dbReference type="PROSITE" id="PS50995"/>
    </source>
</evidence>
<dbReference type="GO" id="GO:0003700">
    <property type="term" value="F:DNA-binding transcription factor activity"/>
    <property type="evidence" value="ECO:0007669"/>
    <property type="project" value="InterPro"/>
</dbReference>
<dbReference type="Gene3D" id="1.10.10.10">
    <property type="entry name" value="Winged helix-like DNA-binding domain superfamily/Winged helix DNA-binding domain"/>
    <property type="match status" value="1"/>
</dbReference>
<feature type="compositionally biased region" description="Gly residues" evidence="1">
    <location>
        <begin position="68"/>
        <end position="116"/>
    </location>
</feature>
<proteinExistence type="predicted"/>
<feature type="compositionally biased region" description="Basic residues" evidence="1">
    <location>
        <begin position="34"/>
        <end position="44"/>
    </location>
</feature>
<feature type="compositionally biased region" description="Basic and acidic residues" evidence="1">
    <location>
        <begin position="45"/>
        <end position="67"/>
    </location>
</feature>
<gene>
    <name evidence="3" type="ORF">FB468_2594</name>
</gene>
<keyword evidence="3" id="KW-0238">DNA-binding</keyword>
<dbReference type="InterPro" id="IPR039422">
    <property type="entry name" value="MarR/SlyA-like"/>
</dbReference>
<dbReference type="RefSeq" id="WP_246055879.1">
    <property type="nucleotide sequence ID" value="NZ_BAAAUY010000003.1"/>
</dbReference>
<comment type="caution">
    <text evidence="3">The sequence shown here is derived from an EMBL/GenBank/DDBJ whole genome shotgun (WGS) entry which is preliminary data.</text>
</comment>
<reference evidence="3 4" key="1">
    <citation type="submission" date="2019-06" db="EMBL/GenBank/DDBJ databases">
        <title>Sequencing the genomes of 1000 actinobacteria strains.</title>
        <authorList>
            <person name="Klenk H.-P."/>
        </authorList>
    </citation>
    <scope>NUCLEOTIDE SEQUENCE [LARGE SCALE GENOMIC DNA]</scope>
    <source>
        <strain evidence="3 4">DSM 8803</strain>
    </source>
</reference>
<dbReference type="InterPro" id="IPR000835">
    <property type="entry name" value="HTH_MarR-typ"/>
</dbReference>
<evidence type="ECO:0000313" key="4">
    <source>
        <dbReference type="Proteomes" id="UP000319094"/>
    </source>
</evidence>
<dbReference type="PRINTS" id="PR00598">
    <property type="entry name" value="HTHMARR"/>
</dbReference>
<sequence length="228" mass="23779">MNISPNPTQAAQPQPPASPSTDDADALLEALARLRGRRGRRGPHGHGDEHFGRGRGDHGQGRGDRGWGPHGGWGDRGGGPAQGEHPGFGGHGGPGGLGERGGHGGPGGHGGRGSIGGPALMRMLGVLARSPEPLSVSELAEHIGVDQPRASRLVQQAVALGHAERQADPADARRTRVRLTESGEQLVHGVRNRQRDEASTALEALDSNERSELLRLIRKLADAWPTGS</sequence>
<name>A0A542Y965_9MICO</name>
<dbReference type="AlphaFoldDB" id="A0A542Y965"/>
<evidence type="ECO:0000313" key="3">
    <source>
        <dbReference type="EMBL" id="TQL44534.1"/>
    </source>
</evidence>
<feature type="region of interest" description="Disordered" evidence="1">
    <location>
        <begin position="1"/>
        <end position="116"/>
    </location>
</feature>
<dbReference type="Pfam" id="PF12802">
    <property type="entry name" value="MarR_2"/>
    <property type="match status" value="1"/>
</dbReference>